<comment type="pathway">
    <text evidence="8">Amino-acid biosynthesis; L-proline biosynthesis; L-glutamate 5-semialdehyde from L-glutamate: step 1/2.</text>
</comment>
<comment type="catalytic activity">
    <reaction evidence="8">
        <text>L-glutamate + ATP = L-glutamyl 5-phosphate + ADP</text>
        <dbReference type="Rhea" id="RHEA:14877"/>
        <dbReference type="ChEBI" id="CHEBI:29985"/>
        <dbReference type="ChEBI" id="CHEBI:30616"/>
        <dbReference type="ChEBI" id="CHEBI:58274"/>
        <dbReference type="ChEBI" id="CHEBI:456216"/>
        <dbReference type="EC" id="2.7.2.11"/>
    </reaction>
</comment>
<feature type="domain" description="PUA" evidence="9">
    <location>
        <begin position="284"/>
        <end position="367"/>
    </location>
</feature>
<proteinExistence type="inferred from homology"/>
<keyword evidence="7 8" id="KW-0067">ATP-binding</keyword>
<dbReference type="PROSITE" id="PS50890">
    <property type="entry name" value="PUA"/>
    <property type="match status" value="1"/>
</dbReference>
<dbReference type="PANTHER" id="PTHR43654:SF1">
    <property type="entry name" value="ISOPENTENYL PHOSPHATE KINASE"/>
    <property type="match status" value="1"/>
</dbReference>
<organism evidence="10 11">
    <name type="scientific">Vibrio zhanjiangensis</name>
    <dbReference type="NCBI Taxonomy" id="1046128"/>
    <lineage>
        <taxon>Bacteria</taxon>
        <taxon>Pseudomonadati</taxon>
        <taxon>Pseudomonadota</taxon>
        <taxon>Gammaproteobacteria</taxon>
        <taxon>Vibrionales</taxon>
        <taxon>Vibrionaceae</taxon>
        <taxon>Vibrio</taxon>
    </lineage>
</organism>
<dbReference type="InterPro" id="IPR019797">
    <property type="entry name" value="Glutamate_5-kinase_CS"/>
</dbReference>
<dbReference type="InterPro" id="IPR036393">
    <property type="entry name" value="AceGlu_kinase-like_sf"/>
</dbReference>
<evidence type="ECO:0000256" key="7">
    <source>
        <dbReference type="ARBA" id="ARBA00022840"/>
    </source>
</evidence>
<dbReference type="Pfam" id="PF00696">
    <property type="entry name" value="AA_kinase"/>
    <property type="match status" value="1"/>
</dbReference>
<feature type="binding site" evidence="8">
    <location>
        <position position="57"/>
    </location>
    <ligand>
        <name>substrate</name>
    </ligand>
</feature>
<dbReference type="SUPFAM" id="SSF88697">
    <property type="entry name" value="PUA domain-like"/>
    <property type="match status" value="1"/>
</dbReference>
<dbReference type="EMBL" id="BSPW01000021">
    <property type="protein sequence ID" value="GLT17230.1"/>
    <property type="molecule type" value="Genomic_DNA"/>
</dbReference>
<reference evidence="11" key="1">
    <citation type="journal article" date="2019" name="Int. J. Syst. Evol. Microbiol.">
        <title>The Global Catalogue of Microorganisms (GCM) 10K type strain sequencing project: providing services to taxonomists for standard genome sequencing and annotation.</title>
        <authorList>
            <consortium name="The Broad Institute Genomics Platform"/>
            <consortium name="The Broad Institute Genome Sequencing Center for Infectious Disease"/>
            <person name="Wu L."/>
            <person name="Ma J."/>
        </authorList>
    </citation>
    <scope>NUCLEOTIDE SEQUENCE [LARGE SCALE GENOMIC DNA]</scope>
    <source>
        <strain evidence="11">NBRC 108723</strain>
    </source>
</reference>
<gene>
    <name evidence="8 10" type="primary">proB</name>
    <name evidence="10" type="ORF">GCM10007938_10070</name>
</gene>
<evidence type="ECO:0000313" key="10">
    <source>
        <dbReference type="EMBL" id="GLT17230.1"/>
    </source>
</evidence>
<comment type="similarity">
    <text evidence="8">Belongs to the glutamate 5-kinase family.</text>
</comment>
<keyword evidence="6 8" id="KW-0418">Kinase</keyword>
<dbReference type="NCBIfam" id="TIGR01027">
    <property type="entry name" value="proB"/>
    <property type="match status" value="1"/>
</dbReference>
<evidence type="ECO:0000256" key="3">
    <source>
        <dbReference type="ARBA" id="ARBA00022650"/>
    </source>
</evidence>
<dbReference type="PROSITE" id="PS00902">
    <property type="entry name" value="GLUTAMATE_5_KINASE"/>
    <property type="match status" value="1"/>
</dbReference>
<dbReference type="InterPro" id="IPR036974">
    <property type="entry name" value="PUA_sf"/>
</dbReference>
<dbReference type="InterPro" id="IPR002478">
    <property type="entry name" value="PUA"/>
</dbReference>
<keyword evidence="2 8" id="KW-0028">Amino-acid biosynthesis</keyword>
<keyword evidence="5 8" id="KW-0547">Nucleotide-binding</keyword>
<dbReference type="RefSeq" id="WP_284191142.1">
    <property type="nucleotide sequence ID" value="NZ_BSPW01000021.1"/>
</dbReference>
<evidence type="ECO:0000256" key="2">
    <source>
        <dbReference type="ARBA" id="ARBA00022605"/>
    </source>
</evidence>
<comment type="subcellular location">
    <subcellularLocation>
        <location evidence="8">Cytoplasm</location>
    </subcellularLocation>
</comment>
<dbReference type="PANTHER" id="PTHR43654">
    <property type="entry name" value="GLUTAMATE 5-KINASE"/>
    <property type="match status" value="1"/>
</dbReference>
<dbReference type="InterPro" id="IPR041739">
    <property type="entry name" value="G5K_ProB"/>
</dbReference>
<dbReference type="InterPro" id="IPR005715">
    <property type="entry name" value="Glu_5kinase/COase_Synthase"/>
</dbReference>
<dbReference type="PRINTS" id="PR00474">
    <property type="entry name" value="GLU5KINASE"/>
</dbReference>
<keyword evidence="4 8" id="KW-0808">Transferase</keyword>
<feature type="binding site" evidence="8">
    <location>
        <position position="156"/>
    </location>
    <ligand>
        <name>substrate</name>
    </ligand>
</feature>
<accession>A0ABQ6EVL2</accession>
<dbReference type="Gene3D" id="3.40.1160.10">
    <property type="entry name" value="Acetylglutamate kinase-like"/>
    <property type="match status" value="2"/>
</dbReference>
<dbReference type="InterPro" id="IPR011529">
    <property type="entry name" value="Glu_5kinase"/>
</dbReference>
<evidence type="ECO:0000256" key="4">
    <source>
        <dbReference type="ARBA" id="ARBA00022679"/>
    </source>
</evidence>
<evidence type="ECO:0000256" key="8">
    <source>
        <dbReference type="HAMAP-Rule" id="MF_00456"/>
    </source>
</evidence>
<dbReference type="EC" id="2.7.2.11" evidence="8"/>
<dbReference type="SUPFAM" id="SSF53633">
    <property type="entry name" value="Carbamate kinase-like"/>
    <property type="match status" value="1"/>
</dbReference>
<sequence>MNQKCAKAVSRQTVVIKFGTSVLTGGTLALDRAHMVELARQCAELKKQGHSVVMVSSGAIAAGREHLGYPALANSMANKQLLAAVGQSQLIQTWEALFGIYGIKIGQMLLTRADLEDRERFLNARDTINALVNNDIIPIVNENDAVATSEIKVGDNDNLSALVGILCSADKLLLLTDQKGLFTADPRKDANAELIKEVKTIDDTLRKIAGDSGTSLGTGGMATKLQAADIARRAGIEVIIAAGSAPNVVFDSLSEHPQGTRFLPIEEALESRKRWILAGPAASGDIVIDDGAVKAVLSRGSSLLAKGVTRISGEFARGEVVRVTDQNGVLIARGISSYSSQDMVRIIGKHSKDILGILGYDYGSEVLHRDDMVVIQE</sequence>
<dbReference type="InterPro" id="IPR001048">
    <property type="entry name" value="Asp/Glu/Uridylate_kinase"/>
</dbReference>
<dbReference type="Gene3D" id="2.30.130.10">
    <property type="entry name" value="PUA domain"/>
    <property type="match status" value="1"/>
</dbReference>
<evidence type="ECO:0000256" key="6">
    <source>
        <dbReference type="ARBA" id="ARBA00022777"/>
    </source>
</evidence>
<dbReference type="Pfam" id="PF01472">
    <property type="entry name" value="PUA"/>
    <property type="match status" value="1"/>
</dbReference>
<dbReference type="InterPro" id="IPR001057">
    <property type="entry name" value="Glu/AcGlu_kinase"/>
</dbReference>
<feature type="binding site" evidence="8">
    <location>
        <begin position="218"/>
        <end position="224"/>
    </location>
    <ligand>
        <name>ATP</name>
        <dbReference type="ChEBI" id="CHEBI:30616"/>
    </ligand>
</feature>
<keyword evidence="3 8" id="KW-0641">Proline biosynthesis</keyword>
<comment type="caution">
    <text evidence="10">The sequence shown here is derived from an EMBL/GenBank/DDBJ whole genome shotgun (WGS) entry which is preliminary data.</text>
</comment>
<evidence type="ECO:0000313" key="11">
    <source>
        <dbReference type="Proteomes" id="UP001157138"/>
    </source>
</evidence>
<feature type="binding site" evidence="8">
    <location>
        <begin position="176"/>
        <end position="177"/>
    </location>
    <ligand>
        <name>ATP</name>
        <dbReference type="ChEBI" id="CHEBI:30616"/>
    </ligand>
</feature>
<dbReference type="InterPro" id="IPR015947">
    <property type="entry name" value="PUA-like_sf"/>
</dbReference>
<dbReference type="CDD" id="cd21157">
    <property type="entry name" value="PUA_G5K"/>
    <property type="match status" value="1"/>
</dbReference>
<name>A0ABQ6EVL2_9VIBR</name>
<feature type="binding site" evidence="8">
    <location>
        <position position="17"/>
    </location>
    <ligand>
        <name>ATP</name>
        <dbReference type="ChEBI" id="CHEBI:30616"/>
    </ligand>
</feature>
<evidence type="ECO:0000259" key="9">
    <source>
        <dbReference type="SMART" id="SM00359"/>
    </source>
</evidence>
<dbReference type="PIRSF" id="PIRSF000729">
    <property type="entry name" value="GK"/>
    <property type="match status" value="1"/>
</dbReference>
<comment type="function">
    <text evidence="8">Catalyzes the transfer of a phosphate group to glutamate to form L-glutamate 5-phosphate.</text>
</comment>
<dbReference type="SMART" id="SM00359">
    <property type="entry name" value="PUA"/>
    <property type="match status" value="1"/>
</dbReference>
<keyword evidence="1 8" id="KW-0963">Cytoplasm</keyword>
<keyword evidence="11" id="KW-1185">Reference proteome</keyword>
<dbReference type="CDD" id="cd04242">
    <property type="entry name" value="AAK_G5K_ProB"/>
    <property type="match status" value="1"/>
</dbReference>
<evidence type="ECO:0000256" key="5">
    <source>
        <dbReference type="ARBA" id="ARBA00022741"/>
    </source>
</evidence>
<feature type="binding site" evidence="8">
    <location>
        <position position="144"/>
    </location>
    <ligand>
        <name>substrate</name>
    </ligand>
</feature>
<evidence type="ECO:0000256" key="1">
    <source>
        <dbReference type="ARBA" id="ARBA00022490"/>
    </source>
</evidence>
<dbReference type="Proteomes" id="UP001157138">
    <property type="component" value="Unassembled WGS sequence"/>
</dbReference>
<protein>
    <recommendedName>
        <fullName evidence="8">Glutamate 5-kinase</fullName>
        <ecNumber evidence="8">2.7.2.11</ecNumber>
    </recommendedName>
    <alternativeName>
        <fullName evidence="8">Gamma-glutamyl kinase</fullName>
        <shortName evidence="8">GK</shortName>
    </alternativeName>
</protein>
<dbReference type="HAMAP" id="MF_00456">
    <property type="entry name" value="ProB"/>
    <property type="match status" value="1"/>
</dbReference>